<evidence type="ECO:0000259" key="1">
    <source>
        <dbReference type="PROSITE" id="PS51352"/>
    </source>
</evidence>
<evidence type="ECO:0000313" key="2">
    <source>
        <dbReference type="EMBL" id="MBT0958875.1"/>
    </source>
</evidence>
<dbReference type="EMBL" id="JADQAZ010000003">
    <property type="protein sequence ID" value="MBT0958875.1"/>
    <property type="molecule type" value="Genomic_DNA"/>
</dbReference>
<name>A0AAP2CRY5_9RHOB</name>
<gene>
    <name evidence="2" type="ORF">IV417_15910</name>
</gene>
<dbReference type="Pfam" id="PF00578">
    <property type="entry name" value="AhpC-TSA"/>
    <property type="match status" value="1"/>
</dbReference>
<accession>A0AAP2CRY5</accession>
<sequence length="176" mass="19070">MTASNTTAKLNGGAPFPTFNVPKVGGGTLSFGAATGRWSLLIVYRGKHCGRCKKYLGGFEQTYSQWTEAGFDIAVISADPLEKVEADIAEFGWSFPIGYDLQEEDMRKMGLFISDPLSPQETDRRFAEPGVFCIRPDGTAQIVAISNGPAARPDLAELLDGMIFTIDNDRPARGTV</sequence>
<dbReference type="Proteomes" id="UP001315686">
    <property type="component" value="Unassembled WGS sequence"/>
</dbReference>
<dbReference type="AlphaFoldDB" id="A0AAP2CRY5"/>
<dbReference type="GO" id="GO:0016491">
    <property type="term" value="F:oxidoreductase activity"/>
    <property type="evidence" value="ECO:0007669"/>
    <property type="project" value="InterPro"/>
</dbReference>
<dbReference type="InterPro" id="IPR000866">
    <property type="entry name" value="AhpC/TSA"/>
</dbReference>
<dbReference type="RefSeq" id="WP_327795091.1">
    <property type="nucleotide sequence ID" value="NZ_JADQAZ010000003.1"/>
</dbReference>
<organism evidence="2 3">
    <name type="scientific">Harenicola maris</name>
    <dbReference type="NCBI Taxonomy" id="2841044"/>
    <lineage>
        <taxon>Bacteria</taxon>
        <taxon>Pseudomonadati</taxon>
        <taxon>Pseudomonadota</taxon>
        <taxon>Alphaproteobacteria</taxon>
        <taxon>Rhodobacterales</taxon>
        <taxon>Paracoccaceae</taxon>
        <taxon>Harenicola</taxon>
    </lineage>
</organism>
<dbReference type="PROSITE" id="PS51352">
    <property type="entry name" value="THIOREDOXIN_2"/>
    <property type="match status" value="1"/>
</dbReference>
<keyword evidence="3" id="KW-1185">Reference proteome</keyword>
<dbReference type="InterPro" id="IPR013766">
    <property type="entry name" value="Thioredoxin_domain"/>
</dbReference>
<dbReference type="InterPro" id="IPR036249">
    <property type="entry name" value="Thioredoxin-like_sf"/>
</dbReference>
<evidence type="ECO:0000313" key="3">
    <source>
        <dbReference type="Proteomes" id="UP001315686"/>
    </source>
</evidence>
<dbReference type="SUPFAM" id="SSF52833">
    <property type="entry name" value="Thioredoxin-like"/>
    <property type="match status" value="1"/>
</dbReference>
<dbReference type="GO" id="GO:0016209">
    <property type="term" value="F:antioxidant activity"/>
    <property type="evidence" value="ECO:0007669"/>
    <property type="project" value="InterPro"/>
</dbReference>
<feature type="domain" description="Thioredoxin" evidence="1">
    <location>
        <begin position="10"/>
        <end position="164"/>
    </location>
</feature>
<dbReference type="Gene3D" id="3.40.30.10">
    <property type="entry name" value="Glutaredoxin"/>
    <property type="match status" value="1"/>
</dbReference>
<protein>
    <submittedName>
        <fullName evidence="2">Redoxin domain-containing protein</fullName>
    </submittedName>
</protein>
<reference evidence="2 3" key="1">
    <citation type="journal article" date="2021" name="Arch. Microbiol.">
        <title>Harenicola maris gen. nov., sp. nov. isolated from the Sea of Japan shallow sediments.</title>
        <authorList>
            <person name="Romanenko L.A."/>
            <person name="Kurilenko V.V."/>
            <person name="Chernysheva N.Y."/>
            <person name="Tekutyeva L.A."/>
            <person name="Velansky P.V."/>
            <person name="Svetashev V.I."/>
            <person name="Isaeva M.P."/>
        </authorList>
    </citation>
    <scope>NUCLEOTIDE SEQUENCE [LARGE SCALE GENOMIC DNA]</scope>
    <source>
        <strain evidence="2 3">KMM 3653</strain>
    </source>
</reference>
<proteinExistence type="predicted"/>
<comment type="caution">
    <text evidence="2">The sequence shown here is derived from an EMBL/GenBank/DDBJ whole genome shotgun (WGS) entry which is preliminary data.</text>
</comment>